<accession>A0A8S5MIF0</accession>
<evidence type="ECO:0000313" key="1">
    <source>
        <dbReference type="EMBL" id="DAD82004.1"/>
    </source>
</evidence>
<name>A0A8S5MIF0_9CAUD</name>
<protein>
    <submittedName>
        <fullName evidence="1">Uncharacterized protein</fullName>
    </submittedName>
</protein>
<dbReference type="EMBL" id="BK014910">
    <property type="protein sequence ID" value="DAD82004.1"/>
    <property type="molecule type" value="Genomic_DNA"/>
</dbReference>
<sequence>MRQPTLGEIESDGESHEMDFFETCYTLIATPTDMMAQLDKIGIRYEDVTNFELFMMLFPSLPKEKVHLLFRDLEPADYERTLVENQGRYILANPKINSFIDEVVYHDIVDYVCAVMRMKQTEKKTPGNAFSRRIMLDVAYMDWEAAKERKAKSFLQPLVSTMVNLEGFKSDWSTVWDMKIGAFMDAVQRTQIIVSSKALLDGCYSGNIDTKKIKTKELDYMRELGH</sequence>
<reference evidence="1" key="1">
    <citation type="journal article" date="2021" name="Proc. Natl. Acad. Sci. U.S.A.">
        <title>A Catalog of Tens of Thousands of Viruses from Human Metagenomes Reveals Hidden Associations with Chronic Diseases.</title>
        <authorList>
            <person name="Tisza M.J."/>
            <person name="Buck C.B."/>
        </authorList>
    </citation>
    <scope>NUCLEOTIDE SEQUENCE</scope>
    <source>
        <strain evidence="1">CtAvK3</strain>
    </source>
</reference>
<organism evidence="1">
    <name type="scientific">Siphoviridae sp. ctAvK3</name>
    <dbReference type="NCBI Taxonomy" id="2826184"/>
    <lineage>
        <taxon>Viruses</taxon>
        <taxon>Duplodnaviria</taxon>
        <taxon>Heunggongvirae</taxon>
        <taxon>Uroviricota</taxon>
        <taxon>Caudoviricetes</taxon>
    </lineage>
</organism>
<proteinExistence type="predicted"/>